<gene>
    <name evidence="2" type="ORF">UFOPK3444_00261</name>
</gene>
<dbReference type="EMBL" id="CAFBLU010000003">
    <property type="protein sequence ID" value="CAB4862643.1"/>
    <property type="molecule type" value="Genomic_DNA"/>
</dbReference>
<dbReference type="Pfam" id="PF00535">
    <property type="entry name" value="Glycos_transf_2"/>
    <property type="match status" value="1"/>
</dbReference>
<sequence>MIRAMTPRLSILMPVYNELKTVERAIAETLETKMPVDRELVIVDDGSTDGTREILTGTKWPKEVRVILHDQNQGKGAAVRTALQAAIGEYSAILDADLEYEPADLVDLMVPLLDGKANVAYGVRAFDGSSSHSFLYVLGNRGVTLACNILFNVYLRDIMTCHKVIRTEIFQSLELRETGFAIEPEITARLIQRGEKIVELPVHYAARPTSEGKKLTSADGFRVIRSLLRLRMDGGRPAAAAPVLSAPQSD</sequence>
<dbReference type="CDD" id="cd04179">
    <property type="entry name" value="DPM_DPG-synthase_like"/>
    <property type="match status" value="1"/>
</dbReference>
<dbReference type="AlphaFoldDB" id="A0A6J7D6F4"/>
<dbReference type="InterPro" id="IPR029044">
    <property type="entry name" value="Nucleotide-diphossugar_trans"/>
</dbReference>
<evidence type="ECO:0000259" key="1">
    <source>
        <dbReference type="Pfam" id="PF00535"/>
    </source>
</evidence>
<protein>
    <submittedName>
        <fullName evidence="2">Unannotated protein</fullName>
    </submittedName>
</protein>
<dbReference type="SUPFAM" id="SSF53448">
    <property type="entry name" value="Nucleotide-diphospho-sugar transferases"/>
    <property type="match status" value="1"/>
</dbReference>
<dbReference type="PANTHER" id="PTHR48090:SF7">
    <property type="entry name" value="RFBJ PROTEIN"/>
    <property type="match status" value="1"/>
</dbReference>
<proteinExistence type="predicted"/>
<name>A0A6J7D6F4_9ZZZZ</name>
<feature type="domain" description="Glycosyltransferase 2-like" evidence="1">
    <location>
        <begin position="10"/>
        <end position="170"/>
    </location>
</feature>
<dbReference type="InterPro" id="IPR001173">
    <property type="entry name" value="Glyco_trans_2-like"/>
</dbReference>
<dbReference type="Gene3D" id="3.90.550.10">
    <property type="entry name" value="Spore Coat Polysaccharide Biosynthesis Protein SpsA, Chain A"/>
    <property type="match status" value="1"/>
</dbReference>
<accession>A0A6J7D6F4</accession>
<dbReference type="InterPro" id="IPR050256">
    <property type="entry name" value="Glycosyltransferase_2"/>
</dbReference>
<dbReference type="PANTHER" id="PTHR48090">
    <property type="entry name" value="UNDECAPRENYL-PHOSPHATE 4-DEOXY-4-FORMAMIDO-L-ARABINOSE TRANSFERASE-RELATED"/>
    <property type="match status" value="1"/>
</dbReference>
<evidence type="ECO:0000313" key="2">
    <source>
        <dbReference type="EMBL" id="CAB4862643.1"/>
    </source>
</evidence>
<reference evidence="2" key="1">
    <citation type="submission" date="2020-05" db="EMBL/GenBank/DDBJ databases">
        <authorList>
            <person name="Chiriac C."/>
            <person name="Salcher M."/>
            <person name="Ghai R."/>
            <person name="Kavagutti S V."/>
        </authorList>
    </citation>
    <scope>NUCLEOTIDE SEQUENCE</scope>
</reference>
<organism evidence="2">
    <name type="scientific">freshwater metagenome</name>
    <dbReference type="NCBI Taxonomy" id="449393"/>
    <lineage>
        <taxon>unclassified sequences</taxon>
        <taxon>metagenomes</taxon>
        <taxon>ecological metagenomes</taxon>
    </lineage>
</organism>